<keyword evidence="4" id="KW-1185">Reference proteome</keyword>
<feature type="domain" description="NADH:ubiquinone oxidoreductase intermediate-associated protein 30" evidence="2">
    <location>
        <begin position="27"/>
        <end position="162"/>
    </location>
</feature>
<evidence type="ECO:0000259" key="2">
    <source>
        <dbReference type="Pfam" id="PF08547"/>
    </source>
</evidence>
<name>A0AAJ0UHH0_HALSE</name>
<reference evidence="3" key="1">
    <citation type="submission" date="2017-05" db="EMBL/GenBank/DDBJ databases">
        <authorList>
            <person name="Imhoff J.F."/>
            <person name="Rahn T."/>
            <person name="Kuenzel S."/>
            <person name="Neulinger S.C."/>
        </authorList>
    </citation>
    <scope>NUCLEOTIDE SEQUENCE</scope>
    <source>
        <strain evidence="3">DSM 4395</strain>
    </source>
</reference>
<organism evidence="3 4">
    <name type="scientific">Halochromatium salexigens</name>
    <name type="common">Chromatium salexigens</name>
    <dbReference type="NCBI Taxonomy" id="49447"/>
    <lineage>
        <taxon>Bacteria</taxon>
        <taxon>Pseudomonadati</taxon>
        <taxon>Pseudomonadota</taxon>
        <taxon>Gammaproteobacteria</taxon>
        <taxon>Chromatiales</taxon>
        <taxon>Chromatiaceae</taxon>
        <taxon>Halochromatium</taxon>
    </lineage>
</organism>
<dbReference type="SUPFAM" id="SSF49785">
    <property type="entry name" value="Galactose-binding domain-like"/>
    <property type="match status" value="1"/>
</dbReference>
<comment type="caution">
    <text evidence="3">The sequence shown here is derived from an EMBL/GenBank/DDBJ whole genome shotgun (WGS) entry which is preliminary data.</text>
</comment>
<evidence type="ECO:0000313" key="3">
    <source>
        <dbReference type="EMBL" id="MBK5930905.1"/>
    </source>
</evidence>
<comment type="similarity">
    <text evidence="1">Belongs to the CIA30 family.</text>
</comment>
<dbReference type="EMBL" id="NHSF01000059">
    <property type="protein sequence ID" value="MBK5930905.1"/>
    <property type="molecule type" value="Genomic_DNA"/>
</dbReference>
<evidence type="ECO:0000313" key="4">
    <source>
        <dbReference type="Proteomes" id="UP001296967"/>
    </source>
</evidence>
<dbReference type="Proteomes" id="UP001296967">
    <property type="component" value="Unassembled WGS sequence"/>
</dbReference>
<dbReference type="InterPro" id="IPR013857">
    <property type="entry name" value="NADH-UbQ_OxRdtase-assoc_prot30"/>
</dbReference>
<sequence length="179" mass="19756">MTTSALAYNLGLIDDCRHPDTQSTLGTTWRLATDRVMGGVSEARMTKRIVDERPALCLNGRVSLENNGGFVQMHLDLSPDPGPVDASAFDGIRLIVRGDGADYNIHLKTTATTLPWQSYRATFSTDSQWREQRLPFVAFEPHRLGDSFDPSQLERLGVVAIGRAMTADVCIAEIGFYSH</sequence>
<dbReference type="Pfam" id="PF08547">
    <property type="entry name" value="CIA30"/>
    <property type="match status" value="1"/>
</dbReference>
<dbReference type="InterPro" id="IPR039131">
    <property type="entry name" value="NDUFAF1"/>
</dbReference>
<dbReference type="PANTHER" id="PTHR13194:SF19">
    <property type="entry name" value="NAD(P)-BINDING ROSSMANN-FOLD SUPERFAMILY PROTEIN"/>
    <property type="match status" value="1"/>
</dbReference>
<dbReference type="PANTHER" id="PTHR13194">
    <property type="entry name" value="COMPLEX I INTERMEDIATE-ASSOCIATED PROTEIN 30"/>
    <property type="match status" value="1"/>
</dbReference>
<accession>A0AAJ0UHH0</accession>
<evidence type="ECO:0000256" key="1">
    <source>
        <dbReference type="ARBA" id="ARBA00007884"/>
    </source>
</evidence>
<protein>
    <recommendedName>
        <fullName evidence="2">NADH:ubiquinone oxidoreductase intermediate-associated protein 30 domain-containing protein</fullName>
    </recommendedName>
</protein>
<dbReference type="InterPro" id="IPR008979">
    <property type="entry name" value="Galactose-bd-like_sf"/>
</dbReference>
<reference evidence="3" key="2">
    <citation type="journal article" date="2020" name="Microorganisms">
        <title>Osmotic Adaptation and Compatible Solute Biosynthesis of Phototrophic Bacteria as Revealed from Genome Analyses.</title>
        <authorList>
            <person name="Imhoff J.F."/>
            <person name="Rahn T."/>
            <person name="Kunzel S."/>
            <person name="Keller A."/>
            <person name="Neulinger S.C."/>
        </authorList>
    </citation>
    <scope>NUCLEOTIDE SEQUENCE</scope>
    <source>
        <strain evidence="3">DSM 4395</strain>
    </source>
</reference>
<dbReference type="AlphaFoldDB" id="A0AAJ0UHH0"/>
<proteinExistence type="inferred from homology"/>
<dbReference type="RefSeq" id="WP_201245735.1">
    <property type="nucleotide sequence ID" value="NZ_NHSF01000059.1"/>
</dbReference>
<gene>
    <name evidence="3" type="ORF">CCR82_10300</name>
</gene>